<sequence length="250" mass="28028">MTYSVVSIVYNRINEIKRLVCSVPTNLGRNRCQCMTPINTKTALVLGATGLIGDRLTHRLVDSMVYEKVKVLVRKSLPWQHPRLQEILFDYEHPNGLLTQADDIFCCLGTTMKKAGSKEAFRKVDYQYPLTIARMGLENGARQFAIVTAMGADTNSMFFYNRVKGEVERDLTALNYPTLLIFRPSLLLGDRSESRLGERLAEGAMRLFNPLIPAKYKGVNADKVANAMLATTQQGLTGKHVFESDALQAY</sequence>
<dbReference type="eggNOG" id="COG0702">
    <property type="taxonomic scope" value="Bacteria"/>
</dbReference>
<protein>
    <recommendedName>
        <fullName evidence="3">Oxidoreductase</fullName>
    </recommendedName>
</protein>
<dbReference type="PANTHER" id="PTHR14097">
    <property type="entry name" value="OXIDOREDUCTASE HTATIP2"/>
    <property type="match status" value="1"/>
</dbReference>
<dbReference type="Proteomes" id="UP000009309">
    <property type="component" value="Unassembled WGS sequence"/>
</dbReference>
<dbReference type="InterPro" id="IPR014843">
    <property type="entry name" value="Him1/Fmp52"/>
</dbReference>
<dbReference type="PANTHER" id="PTHR14097:SF7">
    <property type="entry name" value="OXIDOREDUCTASE HTATIP2"/>
    <property type="match status" value="1"/>
</dbReference>
<evidence type="ECO:0000313" key="2">
    <source>
        <dbReference type="Proteomes" id="UP000009309"/>
    </source>
</evidence>
<keyword evidence="2" id="KW-1185">Reference proteome</keyword>
<dbReference type="Gene3D" id="3.40.50.720">
    <property type="entry name" value="NAD(P)-binding Rossmann-like Domain"/>
    <property type="match status" value="1"/>
</dbReference>
<gene>
    <name evidence="1" type="ORF">BN8_04913</name>
</gene>
<reference evidence="1 2" key="1">
    <citation type="journal article" date="2012" name="J. Bacteriol.">
        <title>Genome Sequence of the Filamentous Bacterium Fibrisoma limi BUZ 3T.</title>
        <authorList>
            <person name="Filippini M."/>
            <person name="Qi W."/>
            <person name="Jaenicke S."/>
            <person name="Goesmann A."/>
            <person name="Smits T.H."/>
            <person name="Bagheri H.C."/>
        </authorList>
    </citation>
    <scope>NUCLEOTIDE SEQUENCE [LARGE SCALE GENOMIC DNA]</scope>
    <source>
        <strain evidence="2">BUZ 3T</strain>
    </source>
</reference>
<dbReference type="EMBL" id="CAIT01000009">
    <property type="protein sequence ID" value="CCH55639.1"/>
    <property type="molecule type" value="Genomic_DNA"/>
</dbReference>
<accession>I2GP11</accession>
<evidence type="ECO:0000313" key="1">
    <source>
        <dbReference type="EMBL" id="CCH55639.1"/>
    </source>
</evidence>
<dbReference type="CDD" id="cd05250">
    <property type="entry name" value="CC3_like_SDR_a"/>
    <property type="match status" value="1"/>
</dbReference>
<comment type="caution">
    <text evidence="1">The sequence shown here is derived from an EMBL/GenBank/DDBJ whole genome shotgun (WGS) entry which is preliminary data.</text>
</comment>
<dbReference type="AlphaFoldDB" id="I2GP11"/>
<name>I2GP11_9BACT</name>
<dbReference type="Pfam" id="PF08732">
    <property type="entry name" value="HIM1"/>
    <property type="match status" value="1"/>
</dbReference>
<dbReference type="STRING" id="1185876.BN8_04913"/>
<dbReference type="InterPro" id="IPR036291">
    <property type="entry name" value="NAD(P)-bd_dom_sf"/>
</dbReference>
<evidence type="ECO:0008006" key="3">
    <source>
        <dbReference type="Google" id="ProtNLM"/>
    </source>
</evidence>
<dbReference type="SUPFAM" id="SSF51735">
    <property type="entry name" value="NAD(P)-binding Rossmann-fold domains"/>
    <property type="match status" value="1"/>
</dbReference>
<proteinExistence type="predicted"/>
<organism evidence="1 2">
    <name type="scientific">Fibrisoma limi BUZ 3</name>
    <dbReference type="NCBI Taxonomy" id="1185876"/>
    <lineage>
        <taxon>Bacteria</taxon>
        <taxon>Pseudomonadati</taxon>
        <taxon>Bacteroidota</taxon>
        <taxon>Cytophagia</taxon>
        <taxon>Cytophagales</taxon>
        <taxon>Spirosomataceae</taxon>
        <taxon>Fibrisoma</taxon>
    </lineage>
</organism>